<evidence type="ECO:0000313" key="5">
    <source>
        <dbReference type="Proteomes" id="UP000292424"/>
    </source>
</evidence>
<keyword evidence="3" id="KW-1133">Transmembrane helix</keyword>
<keyword evidence="3" id="KW-0812">Transmembrane</keyword>
<keyword evidence="1" id="KW-0175">Coiled coil</keyword>
<keyword evidence="3" id="KW-0472">Membrane</keyword>
<feature type="region of interest" description="Disordered" evidence="2">
    <location>
        <begin position="254"/>
        <end position="277"/>
    </location>
</feature>
<reference evidence="4 5" key="1">
    <citation type="submission" date="2019-09" db="EMBL/GenBank/DDBJ databases">
        <title>Complete genome sequence of Arachidicoccus sp. B3-10 isolated from apple orchard soil.</title>
        <authorList>
            <person name="Kim H.S."/>
            <person name="Han K.-I."/>
            <person name="Suh M.K."/>
            <person name="Lee K.C."/>
            <person name="Eom M.K."/>
            <person name="Kim J.-S."/>
            <person name="Kang S.W."/>
            <person name="Sin Y."/>
            <person name="Lee J.-S."/>
        </authorList>
    </citation>
    <scope>NUCLEOTIDE SEQUENCE [LARGE SCALE GENOMIC DNA]</scope>
    <source>
        <strain evidence="4 5">B3-10</strain>
    </source>
</reference>
<dbReference type="KEGG" id="arac:E0W69_013290"/>
<evidence type="ECO:0000256" key="3">
    <source>
        <dbReference type="SAM" id="Phobius"/>
    </source>
</evidence>
<protein>
    <submittedName>
        <fullName evidence="4">Uncharacterized protein</fullName>
    </submittedName>
</protein>
<feature type="transmembrane region" description="Helical" evidence="3">
    <location>
        <begin position="45"/>
        <end position="66"/>
    </location>
</feature>
<dbReference type="AlphaFoldDB" id="A0A5P2G1C0"/>
<dbReference type="EMBL" id="CP044016">
    <property type="protein sequence ID" value="QES89594.1"/>
    <property type="molecule type" value="Genomic_DNA"/>
</dbReference>
<gene>
    <name evidence="4" type="ORF">E0W69_013290</name>
</gene>
<evidence type="ECO:0000256" key="2">
    <source>
        <dbReference type="SAM" id="MobiDB-lite"/>
    </source>
</evidence>
<sequence>MENKKEPYHPNDLSNLENLGWESMRQMLDQQMPVQEEDKPKVIPIFWRWMAAAVILLMLGIGYYLFSGNEIEKINNKLAVQNKSHQDSSIEINKTTVINNLKQENDISDRKARSLSDNVAENQNIGQENTIARSGNLSIKNSMGNSNAELHGNSAIRLNASQFINQQDSGSVTIAMGQQRKFAKKNMVGLSAPLPANANSIDVDNGTSKLMIASTPIIHSDKIKTDKSIKEENDLASLSGNDFSKFRAKMNEAIKEDTSSSSIAKDNNEDPSKKMDSASIALNNKKLEELIKAQEENDAKEKAKQKKNVQLALLLNRNVSDKNISSGNQLYDLPVYPAVTASLKITKKIGISSGVSVSAPGNLTNGAQNTTTTYTSTLYAAPAAANNGAFTGTVITQPVAGINAVNSTTGTLKLESDNYVGAVRQAYYWQIPIMVDFFPINNLRLSAGTDLSFIQKVLVADGVSTDGSLQSLSAYNNESSYSQMRGFDPRLSIGAQYQLKKVMLGAKFSRSFQPALQFTNGILPNQNNQIFNFSLGYRLFQ</sequence>
<accession>A0A5P2G1C0</accession>
<feature type="compositionally biased region" description="Basic and acidic residues" evidence="2">
    <location>
        <begin position="266"/>
        <end position="276"/>
    </location>
</feature>
<feature type="coiled-coil region" evidence="1">
    <location>
        <begin position="277"/>
        <end position="312"/>
    </location>
</feature>
<name>A0A5P2G1C0_9BACT</name>
<proteinExistence type="predicted"/>
<keyword evidence="5" id="KW-1185">Reference proteome</keyword>
<dbReference type="OrthoDB" id="651501at2"/>
<evidence type="ECO:0000313" key="4">
    <source>
        <dbReference type="EMBL" id="QES89594.1"/>
    </source>
</evidence>
<dbReference type="Proteomes" id="UP000292424">
    <property type="component" value="Chromosome"/>
</dbReference>
<evidence type="ECO:0000256" key="1">
    <source>
        <dbReference type="SAM" id="Coils"/>
    </source>
</evidence>
<organism evidence="4 5">
    <name type="scientific">Rhizosphaericola mali</name>
    <dbReference type="NCBI Taxonomy" id="2545455"/>
    <lineage>
        <taxon>Bacteria</taxon>
        <taxon>Pseudomonadati</taxon>
        <taxon>Bacteroidota</taxon>
        <taxon>Chitinophagia</taxon>
        <taxon>Chitinophagales</taxon>
        <taxon>Chitinophagaceae</taxon>
        <taxon>Rhizosphaericola</taxon>
    </lineage>
</organism>
<dbReference type="RefSeq" id="WP_131330537.1">
    <property type="nucleotide sequence ID" value="NZ_CP044016.1"/>
</dbReference>